<protein>
    <submittedName>
        <fullName evidence="3">Ribonuclease Z</fullName>
        <ecNumber evidence="3">3.1.26.11</ecNumber>
    </submittedName>
</protein>
<accession>A0A839SYY7</accession>
<comment type="caution">
    <text evidence="3">The sequence shown here is derived from an EMBL/GenBank/DDBJ whole genome shotgun (WGS) entry which is preliminary data.</text>
</comment>
<dbReference type="CDD" id="cd07719">
    <property type="entry name" value="arylsulfatase_AtsA-like_MBL-fold"/>
    <property type="match status" value="1"/>
</dbReference>
<dbReference type="RefSeq" id="WP_183417656.1">
    <property type="nucleotide sequence ID" value="NZ_JACHXA010000011.1"/>
</dbReference>
<dbReference type="PANTHER" id="PTHR46018:SF2">
    <property type="entry name" value="ZINC PHOSPHODIESTERASE ELAC PROTEIN 1"/>
    <property type="match status" value="1"/>
</dbReference>
<dbReference type="Proteomes" id="UP000581135">
    <property type="component" value="Unassembled WGS sequence"/>
</dbReference>
<dbReference type="EMBL" id="JACHXA010000011">
    <property type="protein sequence ID" value="MBB3066824.1"/>
    <property type="molecule type" value="Genomic_DNA"/>
</dbReference>
<dbReference type="AlphaFoldDB" id="A0A839SYY7"/>
<gene>
    <name evidence="3" type="ORF">FHR98_003135</name>
</gene>
<dbReference type="PANTHER" id="PTHR46018">
    <property type="entry name" value="ZINC PHOSPHODIESTERASE ELAC PROTEIN 1"/>
    <property type="match status" value="1"/>
</dbReference>
<keyword evidence="4" id="KW-1185">Reference proteome</keyword>
<keyword evidence="1 3" id="KW-0378">Hydrolase</keyword>
<dbReference type="InterPro" id="IPR044094">
    <property type="entry name" value="AtsA-like_MBL-fold"/>
</dbReference>
<sequence length="295" mass="32187">MELTLLGTGCPSAHLERYGPAALVHHAGQTILVDCGSGVTQRLIAAGSSGRDVDALFLTHLHSDHIVDLYQLIISSWHQGREWPQRIFGPPGTKRYVDGLMKLWEPERTLRIAHEERDSTEGLEVEVIELSPGEVHQFGGLSVEVVEVDHKPVRHAFGFIFAGGGRRLAISGDTRRCQTLIDAARGVDLLLHEVFIHYELPVIPGLRTERTVSNVASYHTLSSDVGKIAGEAGVGCLVLTHFVPPSCDRDAVLDQVKADFSGPVIVGEDLMSFDLQAGVLSYGQARMSFPLITRT</sequence>
<dbReference type="EC" id="3.1.26.11" evidence="3"/>
<dbReference type="Gene3D" id="3.60.15.10">
    <property type="entry name" value="Ribonuclease Z/Hydroxyacylglutathione hydrolase-like"/>
    <property type="match status" value="1"/>
</dbReference>
<feature type="domain" description="Metallo-beta-lactamase" evidence="2">
    <location>
        <begin position="18"/>
        <end position="206"/>
    </location>
</feature>
<evidence type="ECO:0000256" key="1">
    <source>
        <dbReference type="ARBA" id="ARBA00022801"/>
    </source>
</evidence>
<dbReference type="Pfam" id="PF23023">
    <property type="entry name" value="Anti-Pycsar_Apyc1"/>
    <property type="match status" value="1"/>
</dbReference>
<proteinExistence type="predicted"/>
<dbReference type="SUPFAM" id="SSF56281">
    <property type="entry name" value="Metallo-hydrolase/oxidoreductase"/>
    <property type="match status" value="1"/>
</dbReference>
<name>A0A839SYY7_9PROT</name>
<dbReference type="InterPro" id="IPR036866">
    <property type="entry name" value="RibonucZ/Hydroxyglut_hydro"/>
</dbReference>
<reference evidence="3 4" key="1">
    <citation type="submission" date="2020-08" db="EMBL/GenBank/DDBJ databases">
        <title>Genomic Encyclopedia of Type Strains, Phase III (KMG-III): the genomes of soil and plant-associated and newly described type strains.</title>
        <authorList>
            <person name="Whitman W."/>
        </authorList>
    </citation>
    <scope>NUCLEOTIDE SEQUENCE [LARGE SCALE GENOMIC DNA]</scope>
    <source>
        <strain evidence="3 4">CECT 8803</strain>
    </source>
</reference>
<dbReference type="SMART" id="SM00849">
    <property type="entry name" value="Lactamase_B"/>
    <property type="match status" value="1"/>
</dbReference>
<evidence type="ECO:0000313" key="4">
    <source>
        <dbReference type="Proteomes" id="UP000581135"/>
    </source>
</evidence>
<dbReference type="InterPro" id="IPR001279">
    <property type="entry name" value="Metallo-B-lactamas"/>
</dbReference>
<dbReference type="GO" id="GO:0042781">
    <property type="term" value="F:3'-tRNA processing endoribonuclease activity"/>
    <property type="evidence" value="ECO:0007669"/>
    <property type="project" value="UniProtKB-EC"/>
</dbReference>
<evidence type="ECO:0000313" key="3">
    <source>
        <dbReference type="EMBL" id="MBB3066824.1"/>
    </source>
</evidence>
<organism evidence="3 4">
    <name type="scientific">Limibacillus halophilus</name>
    <dbReference type="NCBI Taxonomy" id="1579333"/>
    <lineage>
        <taxon>Bacteria</taxon>
        <taxon>Pseudomonadati</taxon>
        <taxon>Pseudomonadota</taxon>
        <taxon>Alphaproteobacteria</taxon>
        <taxon>Rhodospirillales</taxon>
        <taxon>Rhodovibrionaceae</taxon>
        <taxon>Limibacillus</taxon>
    </lineage>
</organism>
<evidence type="ECO:0000259" key="2">
    <source>
        <dbReference type="SMART" id="SM00849"/>
    </source>
</evidence>